<accession>A0A1Y1ZI00</accession>
<sequence length="155" mass="17511">MSASSISESAWKTRIVALSYPIEYKTEVRSEPNGIPYLFSVKKSTGRDILGRMIQETEEIPILPPNPKEPPPISWRDKIVDKVMEWQERCLKAGAEPWQASMGDIFVYTGPTVFPKTSRVMIEPELAHALLRKTQQTKADKSKLRQILKRGEGGA</sequence>
<gene>
    <name evidence="2" type="ORF">BCR34DRAFT_362695</name>
</gene>
<evidence type="ECO:0000256" key="1">
    <source>
        <dbReference type="SAM" id="MobiDB-lite"/>
    </source>
</evidence>
<dbReference type="EMBL" id="MCFA01000080">
    <property type="protein sequence ID" value="ORY09888.1"/>
    <property type="molecule type" value="Genomic_DNA"/>
</dbReference>
<feature type="region of interest" description="Disordered" evidence="1">
    <location>
        <begin position="133"/>
        <end position="155"/>
    </location>
</feature>
<protein>
    <submittedName>
        <fullName evidence="2">Uncharacterized protein</fullName>
    </submittedName>
</protein>
<reference evidence="2 3" key="1">
    <citation type="submission" date="2016-07" db="EMBL/GenBank/DDBJ databases">
        <title>Pervasive Adenine N6-methylation of Active Genes in Fungi.</title>
        <authorList>
            <consortium name="DOE Joint Genome Institute"/>
            <person name="Mondo S.J."/>
            <person name="Dannebaum R.O."/>
            <person name="Kuo R.C."/>
            <person name="Labutti K."/>
            <person name="Haridas S."/>
            <person name="Kuo A."/>
            <person name="Salamov A."/>
            <person name="Ahrendt S.R."/>
            <person name="Lipzen A."/>
            <person name="Sullivan W."/>
            <person name="Andreopoulos W.B."/>
            <person name="Clum A."/>
            <person name="Lindquist E."/>
            <person name="Daum C."/>
            <person name="Ramamoorthy G.K."/>
            <person name="Gryganskyi A."/>
            <person name="Culley D."/>
            <person name="Magnuson J.K."/>
            <person name="James T.Y."/>
            <person name="O'Malley M.A."/>
            <person name="Stajich J.E."/>
            <person name="Spatafora J.W."/>
            <person name="Visel A."/>
            <person name="Grigoriev I.V."/>
        </authorList>
    </citation>
    <scope>NUCLEOTIDE SEQUENCE [LARGE SCALE GENOMIC DNA]</scope>
    <source>
        <strain evidence="2 3">CBS 115471</strain>
    </source>
</reference>
<keyword evidence="3" id="KW-1185">Reference proteome</keyword>
<proteinExistence type="predicted"/>
<dbReference type="AlphaFoldDB" id="A0A1Y1ZI00"/>
<evidence type="ECO:0000313" key="2">
    <source>
        <dbReference type="EMBL" id="ORY09888.1"/>
    </source>
</evidence>
<feature type="compositionally biased region" description="Basic and acidic residues" evidence="1">
    <location>
        <begin position="138"/>
        <end position="155"/>
    </location>
</feature>
<name>A0A1Y1ZI00_9PLEO</name>
<evidence type="ECO:0000313" key="3">
    <source>
        <dbReference type="Proteomes" id="UP000193144"/>
    </source>
</evidence>
<dbReference type="Proteomes" id="UP000193144">
    <property type="component" value="Unassembled WGS sequence"/>
</dbReference>
<organism evidence="2 3">
    <name type="scientific">Clohesyomyces aquaticus</name>
    <dbReference type="NCBI Taxonomy" id="1231657"/>
    <lineage>
        <taxon>Eukaryota</taxon>
        <taxon>Fungi</taxon>
        <taxon>Dikarya</taxon>
        <taxon>Ascomycota</taxon>
        <taxon>Pezizomycotina</taxon>
        <taxon>Dothideomycetes</taxon>
        <taxon>Pleosporomycetidae</taxon>
        <taxon>Pleosporales</taxon>
        <taxon>Lindgomycetaceae</taxon>
        <taxon>Clohesyomyces</taxon>
    </lineage>
</organism>
<comment type="caution">
    <text evidence="2">The sequence shown here is derived from an EMBL/GenBank/DDBJ whole genome shotgun (WGS) entry which is preliminary data.</text>
</comment>